<dbReference type="EMBL" id="NIBG01000008">
    <property type="protein sequence ID" value="PAB59309.1"/>
    <property type="molecule type" value="Genomic_DNA"/>
</dbReference>
<dbReference type="NCBIfam" id="TIGR03310">
    <property type="entry name" value="matur_MocA_YgfJ"/>
    <property type="match status" value="1"/>
</dbReference>
<dbReference type="AlphaFoldDB" id="A0A267MIA5"/>
<dbReference type="PANTHER" id="PTHR43777:SF1">
    <property type="entry name" value="MOLYBDENUM COFACTOR CYTIDYLYLTRANSFERASE"/>
    <property type="match status" value="1"/>
</dbReference>
<comment type="caution">
    <text evidence="2">The sequence shown here is derived from an EMBL/GenBank/DDBJ whole genome shotgun (WGS) entry which is preliminary data.</text>
</comment>
<dbReference type="RefSeq" id="WP_095133689.1">
    <property type="nucleotide sequence ID" value="NZ_NIBG01000008.1"/>
</dbReference>
<dbReference type="Pfam" id="PF12804">
    <property type="entry name" value="NTP_transf_3"/>
    <property type="match status" value="1"/>
</dbReference>
<dbReference type="InterPro" id="IPR017696">
    <property type="entry name" value="Mo_hydrolase_YgfJ"/>
</dbReference>
<name>A0A267MIA5_9FIRM</name>
<proteinExistence type="predicted"/>
<accession>A0A267MIA5</accession>
<sequence length="198" mass="22568">MISTVILASGKSTRMGKNKLLLPFKEHTIIEEVIDNSLKSNSDEIILVYKDRTIGEIGKNKGIKTIYNSEYEKGQSTSVKKGLGEVSPNSQGILFVLGDMPLIHEEIMNKIINTFKNTKKTIIVPLYNGKRGNPVLFHRKWKNNIMDISGDHGPRKLIMENPNEIEYVHIYDCKFNLDVDSKGDYERVKMLIEENKSI</sequence>
<dbReference type="OrthoDB" id="9797742at2"/>
<reference evidence="2 3" key="1">
    <citation type="submission" date="2017-06" db="EMBL/GenBank/DDBJ databases">
        <title>Draft genome sequence of anaerobic fermentative bacterium Anaeromicrobium sediminis DY2726D isolated from West Pacific Ocean sediments.</title>
        <authorList>
            <person name="Zeng X."/>
        </authorList>
    </citation>
    <scope>NUCLEOTIDE SEQUENCE [LARGE SCALE GENOMIC DNA]</scope>
    <source>
        <strain evidence="2 3">DY2726D</strain>
    </source>
</reference>
<evidence type="ECO:0000313" key="3">
    <source>
        <dbReference type="Proteomes" id="UP000216024"/>
    </source>
</evidence>
<dbReference type="Gene3D" id="3.90.550.10">
    <property type="entry name" value="Spore Coat Polysaccharide Biosynthesis Protein SpsA, Chain A"/>
    <property type="match status" value="1"/>
</dbReference>
<dbReference type="InterPro" id="IPR029044">
    <property type="entry name" value="Nucleotide-diphossugar_trans"/>
</dbReference>
<dbReference type="CDD" id="cd04182">
    <property type="entry name" value="GT_2_like_f"/>
    <property type="match status" value="1"/>
</dbReference>
<organism evidence="2 3">
    <name type="scientific">Anaeromicrobium sediminis</name>
    <dbReference type="NCBI Taxonomy" id="1478221"/>
    <lineage>
        <taxon>Bacteria</taxon>
        <taxon>Bacillati</taxon>
        <taxon>Bacillota</taxon>
        <taxon>Clostridia</taxon>
        <taxon>Peptostreptococcales</taxon>
        <taxon>Thermotaleaceae</taxon>
        <taxon>Anaeromicrobium</taxon>
    </lineage>
</organism>
<evidence type="ECO:0000313" key="2">
    <source>
        <dbReference type="EMBL" id="PAB59309.1"/>
    </source>
</evidence>
<evidence type="ECO:0000259" key="1">
    <source>
        <dbReference type="Pfam" id="PF12804"/>
    </source>
</evidence>
<gene>
    <name evidence="2" type="primary">mocA</name>
    <name evidence="2" type="ORF">CCE28_10620</name>
</gene>
<dbReference type="InterPro" id="IPR025877">
    <property type="entry name" value="MobA-like_NTP_Trfase"/>
</dbReference>
<keyword evidence="2" id="KW-0548">Nucleotidyltransferase</keyword>
<keyword evidence="2" id="KW-0808">Transferase</keyword>
<dbReference type="Proteomes" id="UP000216024">
    <property type="component" value="Unassembled WGS sequence"/>
</dbReference>
<feature type="domain" description="MobA-like NTP transferase" evidence="1">
    <location>
        <begin position="5"/>
        <end position="160"/>
    </location>
</feature>
<dbReference type="SUPFAM" id="SSF53448">
    <property type="entry name" value="Nucleotide-diphospho-sugar transferases"/>
    <property type="match status" value="1"/>
</dbReference>
<protein>
    <submittedName>
        <fullName evidence="2">Molybdenum cofactor cytidylyltransferase</fullName>
    </submittedName>
</protein>
<keyword evidence="3" id="KW-1185">Reference proteome</keyword>
<dbReference type="GO" id="GO:0016779">
    <property type="term" value="F:nucleotidyltransferase activity"/>
    <property type="evidence" value="ECO:0007669"/>
    <property type="project" value="UniProtKB-KW"/>
</dbReference>
<dbReference type="PANTHER" id="PTHR43777">
    <property type="entry name" value="MOLYBDENUM COFACTOR CYTIDYLYLTRANSFERASE"/>
    <property type="match status" value="1"/>
</dbReference>